<comment type="caution">
    <text evidence="7">The sequence shown here is derived from an EMBL/GenBank/DDBJ whole genome shotgun (WGS) entry which is preliminary data.</text>
</comment>
<dbReference type="SUPFAM" id="SSF51338">
    <property type="entry name" value="Composite domain of metallo-dependent hydrolases"/>
    <property type="match status" value="1"/>
</dbReference>
<dbReference type="InterPro" id="IPR006680">
    <property type="entry name" value="Amidohydro-rel"/>
</dbReference>
<accession>A0A7V4U071</accession>
<evidence type="ECO:0000256" key="1">
    <source>
        <dbReference type="ARBA" id="ARBA00001947"/>
    </source>
</evidence>
<dbReference type="EMBL" id="DRQG01000067">
    <property type="protein sequence ID" value="HGY55463.1"/>
    <property type="molecule type" value="Genomic_DNA"/>
</dbReference>
<dbReference type="Pfam" id="PF01979">
    <property type="entry name" value="Amidohydro_1"/>
    <property type="match status" value="1"/>
</dbReference>
<dbReference type="PANTHER" id="PTHR11647">
    <property type="entry name" value="HYDRANTOINASE/DIHYDROPYRIMIDINASE FAMILY MEMBER"/>
    <property type="match status" value="1"/>
</dbReference>
<dbReference type="GO" id="GO:0046872">
    <property type="term" value="F:metal ion binding"/>
    <property type="evidence" value="ECO:0007669"/>
    <property type="project" value="UniProtKB-KW"/>
</dbReference>
<dbReference type="PANTHER" id="PTHR11647:SF1">
    <property type="entry name" value="COLLAPSIN RESPONSE MEDIATOR PROTEIN"/>
    <property type="match status" value="1"/>
</dbReference>
<comment type="PTM">
    <text evidence="5">Carbamylation allows a single lysine to coordinate two divalent metal cations.</text>
</comment>
<protein>
    <submittedName>
        <fullName evidence="7">Dihydropyrimidinase</fullName>
        <ecNumber evidence="7">3.5.2.2</ecNumber>
    </submittedName>
</protein>
<evidence type="ECO:0000256" key="4">
    <source>
        <dbReference type="ARBA" id="ARBA00022801"/>
    </source>
</evidence>
<dbReference type="InterPro" id="IPR032466">
    <property type="entry name" value="Metal_Hydrolase"/>
</dbReference>
<dbReference type="EC" id="3.5.2.2" evidence="7"/>
<dbReference type="CDD" id="cd01314">
    <property type="entry name" value="D-HYD"/>
    <property type="match status" value="1"/>
</dbReference>
<comment type="cofactor">
    <cofactor evidence="1">
        <name>Zn(2+)</name>
        <dbReference type="ChEBI" id="CHEBI:29105"/>
    </cofactor>
</comment>
<comment type="similarity">
    <text evidence="2">Belongs to the metallo-dependent hydrolases superfamily. Hydantoinase/dihydropyrimidinase family.</text>
</comment>
<feature type="modified residue" description="N6-carboxylysine" evidence="5">
    <location>
        <position position="152"/>
    </location>
</feature>
<organism evidence="7">
    <name type="scientific">Caldithrix abyssi</name>
    <dbReference type="NCBI Taxonomy" id="187145"/>
    <lineage>
        <taxon>Bacteria</taxon>
        <taxon>Pseudomonadati</taxon>
        <taxon>Calditrichota</taxon>
        <taxon>Calditrichia</taxon>
        <taxon>Calditrichales</taxon>
        <taxon>Calditrichaceae</taxon>
        <taxon>Caldithrix</taxon>
    </lineage>
</organism>
<evidence type="ECO:0000256" key="5">
    <source>
        <dbReference type="PIRSR" id="PIRSR611778-50"/>
    </source>
</evidence>
<dbReference type="Gene3D" id="3.20.20.140">
    <property type="entry name" value="Metal-dependent hydrolases"/>
    <property type="match status" value="1"/>
</dbReference>
<dbReference type="Proteomes" id="UP000885779">
    <property type="component" value="Unassembled WGS sequence"/>
</dbReference>
<evidence type="ECO:0000313" key="7">
    <source>
        <dbReference type="EMBL" id="HGY55463.1"/>
    </source>
</evidence>
<dbReference type="GO" id="GO:0005829">
    <property type="term" value="C:cytosol"/>
    <property type="evidence" value="ECO:0007669"/>
    <property type="project" value="TreeGrafter"/>
</dbReference>
<dbReference type="GO" id="GO:0004157">
    <property type="term" value="F:dihydropyrimidinase activity"/>
    <property type="evidence" value="ECO:0007669"/>
    <property type="project" value="UniProtKB-EC"/>
</dbReference>
<dbReference type="InterPro" id="IPR050378">
    <property type="entry name" value="Metallo-dep_Hydrolases_sf"/>
</dbReference>
<evidence type="ECO:0000259" key="6">
    <source>
        <dbReference type="Pfam" id="PF01979"/>
    </source>
</evidence>
<dbReference type="AlphaFoldDB" id="A0A7V4U071"/>
<reference evidence="7" key="1">
    <citation type="journal article" date="2020" name="mSystems">
        <title>Genome- and Community-Level Interaction Insights into Carbon Utilization and Element Cycling Functions of Hydrothermarchaeota in Hydrothermal Sediment.</title>
        <authorList>
            <person name="Zhou Z."/>
            <person name="Liu Y."/>
            <person name="Xu W."/>
            <person name="Pan J."/>
            <person name="Luo Z.H."/>
            <person name="Li M."/>
        </authorList>
    </citation>
    <scope>NUCLEOTIDE SEQUENCE [LARGE SCALE GENOMIC DNA]</scope>
    <source>
        <strain evidence="7">HyVt-577</strain>
    </source>
</reference>
<dbReference type="SUPFAM" id="SSF51556">
    <property type="entry name" value="Metallo-dependent hydrolases"/>
    <property type="match status" value="1"/>
</dbReference>
<evidence type="ECO:0000256" key="2">
    <source>
        <dbReference type="ARBA" id="ARBA00008829"/>
    </source>
</evidence>
<gene>
    <name evidence="7" type="primary">hydA</name>
    <name evidence="7" type="ORF">ENK44_07180</name>
</gene>
<dbReference type="NCBIfam" id="TIGR02033">
    <property type="entry name" value="D-hydantoinase"/>
    <property type="match status" value="1"/>
</dbReference>
<name>A0A7V4U071_CALAY</name>
<dbReference type="Gene3D" id="2.30.40.10">
    <property type="entry name" value="Urease, subunit C, domain 1"/>
    <property type="match status" value="1"/>
</dbReference>
<keyword evidence="4 7" id="KW-0378">Hydrolase</keyword>
<evidence type="ECO:0000256" key="3">
    <source>
        <dbReference type="ARBA" id="ARBA00022723"/>
    </source>
</evidence>
<feature type="domain" description="Amidohydrolase-related" evidence="6">
    <location>
        <begin position="52"/>
        <end position="436"/>
    </location>
</feature>
<dbReference type="InterPro" id="IPR011778">
    <property type="entry name" value="Hydantoinase/dihydroPyrase"/>
</dbReference>
<dbReference type="InterPro" id="IPR011059">
    <property type="entry name" value="Metal-dep_hydrolase_composite"/>
</dbReference>
<keyword evidence="3" id="KW-0479">Metal-binding</keyword>
<dbReference type="FunFam" id="3.20.20.140:FF:000174">
    <property type="entry name" value="Dihydropyrimidinase-related protein 2"/>
    <property type="match status" value="1"/>
</dbReference>
<sequence>MHMPRKLIKNAKIVSAQGIEPGDILIEREKILQIGKNLQDKEARVFDAGGKYVFPGFIDAHTHMGVPIRGTRSADDFSSGSLAALYGGVTTIIDFTVQEKGQSLADSIVQRKKEADGRSSVDYALHCNVTDLDEKRLKEIPAIVKQGIVSFKVFTAYREAGMQLDDRQILDLLWEVKQAGGTVMFHAENGDIISFLSDAFVRQGDTDAIFHAHSRPVLAEVEAVSRMVTLNQFIQCPLYFVHLTAAESVQIAAMAKQGGQNVYLETCPQYLLFDQSVYEREDGYRYIAAPPFRSKKDSDYLWQALQKGEIDVVGTDHCPFTLEQKEMGGRQFHLTPNGLPGVETLFALLYSEGVRKKRLSMERLVSLIAEEPARLFGLFPQKGILMEGADADLVIFNPDAEETISAAKLHSATDWTPYEGFESKGKIESVMLRGQWLLRDGILQDDNLRKGRFVPALL</sequence>
<proteinExistence type="inferred from homology"/>